<evidence type="ECO:0000313" key="3">
    <source>
        <dbReference type="EMBL" id="GLB34518.1"/>
    </source>
</evidence>
<protein>
    <submittedName>
        <fullName evidence="3">Uncharacterized protein</fullName>
    </submittedName>
</protein>
<reference evidence="3" key="1">
    <citation type="submission" date="2022-07" db="EMBL/GenBank/DDBJ databases">
        <title>The genome of Lyophyllum shimeji provides insight into the initial evolution of ectomycorrhizal fungal genome.</title>
        <authorList>
            <person name="Kobayashi Y."/>
            <person name="Shibata T."/>
            <person name="Hirakawa H."/>
            <person name="Shigenobu S."/>
            <person name="Nishiyama T."/>
            <person name="Yamada A."/>
            <person name="Hasebe M."/>
            <person name="Kawaguchi M."/>
        </authorList>
    </citation>
    <scope>NUCLEOTIDE SEQUENCE</scope>
    <source>
        <strain evidence="3">AT787</strain>
    </source>
</reference>
<organism evidence="3 4">
    <name type="scientific">Lyophyllum shimeji</name>
    <name type="common">Hon-shimeji</name>
    <name type="synonym">Tricholoma shimeji</name>
    <dbReference type="NCBI Taxonomy" id="47721"/>
    <lineage>
        <taxon>Eukaryota</taxon>
        <taxon>Fungi</taxon>
        <taxon>Dikarya</taxon>
        <taxon>Basidiomycota</taxon>
        <taxon>Agaricomycotina</taxon>
        <taxon>Agaricomycetes</taxon>
        <taxon>Agaricomycetidae</taxon>
        <taxon>Agaricales</taxon>
        <taxon>Tricholomatineae</taxon>
        <taxon>Lyophyllaceae</taxon>
        <taxon>Lyophyllum</taxon>
    </lineage>
</organism>
<accession>A0A9P3PFK8</accession>
<name>A0A9P3PFK8_LYOSH</name>
<proteinExistence type="predicted"/>
<feature type="transmembrane region" description="Helical" evidence="2">
    <location>
        <begin position="59"/>
        <end position="77"/>
    </location>
</feature>
<sequence length="79" mass="8586">MARHLNSVSLAEPRRRATGFASLPPTVTTSTSQPQAPPYPILSPLNHLHSIQLVESRQLFALLLSTSLSLALLFLPVTI</sequence>
<keyword evidence="2" id="KW-0472">Membrane</keyword>
<keyword evidence="2" id="KW-0812">Transmembrane</keyword>
<dbReference type="Proteomes" id="UP001063166">
    <property type="component" value="Unassembled WGS sequence"/>
</dbReference>
<gene>
    <name evidence="3" type="ORF">LshimejAT787_0200830</name>
</gene>
<feature type="compositionally biased region" description="Low complexity" evidence="1">
    <location>
        <begin position="24"/>
        <end position="34"/>
    </location>
</feature>
<evidence type="ECO:0000256" key="1">
    <source>
        <dbReference type="SAM" id="MobiDB-lite"/>
    </source>
</evidence>
<evidence type="ECO:0000313" key="4">
    <source>
        <dbReference type="Proteomes" id="UP001063166"/>
    </source>
</evidence>
<dbReference type="EMBL" id="BRPK01000002">
    <property type="protein sequence ID" value="GLB34518.1"/>
    <property type="molecule type" value="Genomic_DNA"/>
</dbReference>
<evidence type="ECO:0000256" key="2">
    <source>
        <dbReference type="SAM" id="Phobius"/>
    </source>
</evidence>
<feature type="region of interest" description="Disordered" evidence="1">
    <location>
        <begin position="1"/>
        <end position="38"/>
    </location>
</feature>
<comment type="caution">
    <text evidence="3">The sequence shown here is derived from an EMBL/GenBank/DDBJ whole genome shotgun (WGS) entry which is preliminary data.</text>
</comment>
<keyword evidence="4" id="KW-1185">Reference proteome</keyword>
<keyword evidence="2" id="KW-1133">Transmembrane helix</keyword>
<dbReference type="AlphaFoldDB" id="A0A9P3PFK8"/>